<dbReference type="EMBL" id="JANBVB010001523">
    <property type="protein sequence ID" value="KAJ2890069.1"/>
    <property type="molecule type" value="Genomic_DNA"/>
</dbReference>
<feature type="non-terminal residue" evidence="1">
    <location>
        <position position="455"/>
    </location>
</feature>
<gene>
    <name evidence="1" type="ORF">IWW38_004334</name>
</gene>
<reference evidence="1" key="1">
    <citation type="submission" date="2022-07" db="EMBL/GenBank/DDBJ databases">
        <title>Phylogenomic reconstructions and comparative analyses of Kickxellomycotina fungi.</title>
        <authorList>
            <person name="Reynolds N.K."/>
            <person name="Stajich J.E."/>
            <person name="Barry K."/>
            <person name="Grigoriev I.V."/>
            <person name="Crous P."/>
            <person name="Smith M.E."/>
        </authorList>
    </citation>
    <scope>NUCLEOTIDE SEQUENCE</scope>
    <source>
        <strain evidence="1">CBS 190363</strain>
    </source>
</reference>
<proteinExistence type="predicted"/>
<comment type="caution">
    <text evidence="1">The sequence shown here is derived from an EMBL/GenBank/DDBJ whole genome shotgun (WGS) entry which is preliminary data.</text>
</comment>
<organism evidence="1 2">
    <name type="scientific">Coemansia aciculifera</name>
    <dbReference type="NCBI Taxonomy" id="417176"/>
    <lineage>
        <taxon>Eukaryota</taxon>
        <taxon>Fungi</taxon>
        <taxon>Fungi incertae sedis</taxon>
        <taxon>Zoopagomycota</taxon>
        <taxon>Kickxellomycotina</taxon>
        <taxon>Kickxellomycetes</taxon>
        <taxon>Kickxellales</taxon>
        <taxon>Kickxellaceae</taxon>
        <taxon>Coemansia</taxon>
    </lineage>
</organism>
<dbReference type="Proteomes" id="UP001139981">
    <property type="component" value="Unassembled WGS sequence"/>
</dbReference>
<accession>A0ACC1LYZ1</accession>
<protein>
    <submittedName>
        <fullName evidence="1">Uncharacterized protein</fullName>
    </submittedName>
</protein>
<evidence type="ECO:0000313" key="1">
    <source>
        <dbReference type="EMBL" id="KAJ2890069.1"/>
    </source>
</evidence>
<sequence>MSGQQHLFPRMQTSPGVSPSQSPYHSPRHSSRESSRDANQAPGQNRSAHPHNCWASIRRDRQARVDSVLDAHAANVAAGQPSPPQRVGEGARGASAAPPDIVKTVRSRAREVGWMLGKRTKPKITRLSALAHALRATSYDEDDVIGDALRASEQAGAGDKSEQSAEFEVVREIAALRALMRSLVRLQAEHPDAEVRRSTGELMARLNGGDKKALNIPVPHVVAQGPSFFFPAHAFANTSLAENMAGNVDDEGDSSSDDEYSQCSVSSSSRAPPIRGSHWARAFAEALEAQWPLGPPHIFQLLQAQPQCGYALAATFGSVFRVQRSNVKERDAHCLFAAGAAHVGCYPLVCLAEDRALAACDSDDACCESWLAKGLGAAPAKTQLLARFGARLCERPWHLTASDVALFVDEYVRIHATQADAVTVPRRSLSSSVVAAGLSHKSFEESALRDLLHAV</sequence>
<name>A0ACC1LYZ1_9FUNG</name>
<keyword evidence="2" id="KW-1185">Reference proteome</keyword>
<evidence type="ECO:0000313" key="2">
    <source>
        <dbReference type="Proteomes" id="UP001139981"/>
    </source>
</evidence>